<evidence type="ECO:0000256" key="1">
    <source>
        <dbReference type="SAM" id="MobiDB-lite"/>
    </source>
</evidence>
<feature type="compositionally biased region" description="Basic and acidic residues" evidence="1">
    <location>
        <begin position="374"/>
        <end position="396"/>
    </location>
</feature>
<feature type="compositionally biased region" description="Polar residues" evidence="1">
    <location>
        <begin position="346"/>
        <end position="361"/>
    </location>
</feature>
<feature type="region of interest" description="Disordered" evidence="1">
    <location>
        <begin position="310"/>
        <end position="396"/>
    </location>
</feature>
<evidence type="ECO:0000313" key="2">
    <source>
        <dbReference type="EMBL" id="KAK2949035.1"/>
    </source>
</evidence>
<dbReference type="PANTHER" id="PTHR33504">
    <property type="entry name" value="NADH DEHYDROGENASE (UBIQUINONE) 1 BETA SUBCOMPLEX, 4"/>
    <property type="match status" value="1"/>
</dbReference>
<organism evidence="2 3">
    <name type="scientific">Blattamonas nauphoetae</name>
    <dbReference type="NCBI Taxonomy" id="2049346"/>
    <lineage>
        <taxon>Eukaryota</taxon>
        <taxon>Metamonada</taxon>
        <taxon>Preaxostyla</taxon>
        <taxon>Oxymonadida</taxon>
        <taxon>Blattamonas</taxon>
    </lineage>
</organism>
<comment type="caution">
    <text evidence="2">The sequence shown here is derived from an EMBL/GenBank/DDBJ whole genome shotgun (WGS) entry which is preliminary data.</text>
</comment>
<evidence type="ECO:0000313" key="3">
    <source>
        <dbReference type="Proteomes" id="UP001281761"/>
    </source>
</evidence>
<protein>
    <submittedName>
        <fullName evidence="2">Uncharacterized protein</fullName>
    </submittedName>
</protein>
<gene>
    <name evidence="2" type="ORF">BLNAU_16035</name>
</gene>
<accession>A0ABQ9XCS3</accession>
<keyword evidence="3" id="KW-1185">Reference proteome</keyword>
<dbReference type="Proteomes" id="UP001281761">
    <property type="component" value="Unassembled WGS sequence"/>
</dbReference>
<feature type="compositionally biased region" description="Basic and acidic residues" evidence="1">
    <location>
        <begin position="258"/>
        <end position="269"/>
    </location>
</feature>
<dbReference type="PANTHER" id="PTHR33504:SF1">
    <property type="entry name" value="FAMILY WITH SEQUENCE SIMILARITY 90, MEMBER A1B"/>
    <property type="match status" value="1"/>
</dbReference>
<dbReference type="EMBL" id="JARBJD010000164">
    <property type="protein sequence ID" value="KAK2949035.1"/>
    <property type="molecule type" value="Genomic_DNA"/>
</dbReference>
<name>A0ABQ9XCS3_9EUKA</name>
<feature type="region of interest" description="Disordered" evidence="1">
    <location>
        <begin position="250"/>
        <end position="274"/>
    </location>
</feature>
<proteinExistence type="predicted"/>
<reference evidence="2 3" key="1">
    <citation type="journal article" date="2022" name="bioRxiv">
        <title>Genomics of Preaxostyla Flagellates Illuminates Evolutionary Transitions and the Path Towards Mitochondrial Loss.</title>
        <authorList>
            <person name="Novak L.V.F."/>
            <person name="Treitli S.C."/>
            <person name="Pyrih J."/>
            <person name="Halakuc P."/>
            <person name="Pipaliya S.V."/>
            <person name="Vacek V."/>
            <person name="Brzon O."/>
            <person name="Soukal P."/>
            <person name="Eme L."/>
            <person name="Dacks J.B."/>
            <person name="Karnkowska A."/>
            <person name="Elias M."/>
            <person name="Hampl V."/>
        </authorList>
    </citation>
    <scope>NUCLEOTIDE SEQUENCE [LARGE SCALE GENOMIC DNA]</scope>
    <source>
        <strain evidence="2">NAU3</strain>
        <tissue evidence="2">Gut</tissue>
    </source>
</reference>
<feature type="compositionally biased region" description="Basic and acidic residues" evidence="1">
    <location>
        <begin position="310"/>
        <end position="330"/>
    </location>
</feature>
<sequence length="451" mass="51461">MEEYSEQEEIDYDVCATCIQRWFRRCIDKIIFQRLKATLRMMEEVSTDDVLKLVSPMESAILCDPAFEARIRFRLGGFTFPPFIYYKVFVESPHSIVLDGQTMVSSSEVASIQAAKQMGIQKFSQVEWQSIWSDDEASNRRIPKDAKPPFLGGKGNEWRLVSEKNHPYVMGASPSYLNSEDRIPTVFSSLGGNGELYLHSSAATLMMISGGGPVNVQVNDKEEARRRKWEKDKDFYRAELRQVIGTADEPAFTMPGKRSLDVDPNDPDKPLPSSFATNLAAFSSGKVPHQSGGVTWGFSKEAMLQIRIEEREKKGERSAGSEKMLKATEVRRRRSLRSVSPRNPSQMSSLQERGETESSTLPFHDGLQNPTRISSEERQRRLEKVREQKREEERRNEEIDIDDTIVHTTERDENMADEEILRLINDTKNNNMEMDDLLGALDEVTDWANSL</sequence>